<evidence type="ECO:0000313" key="1">
    <source>
        <dbReference type="Proteomes" id="UP000887580"/>
    </source>
</evidence>
<protein>
    <submittedName>
        <fullName evidence="2">N-acetyltransferase domain-containing protein</fullName>
    </submittedName>
</protein>
<sequence>MTSVSGLSPEDSDIDIQDQLIFVPADREKHFDLVSEMFIQNFSQQSPFARASGAKPEEIRDAYLQILENSLNSPHSILAFMNDKCIGWAFNHIIRDITETHEDPSLNVLTDFAEVIANVPLDNHRARRIVAVVDEIERNFSYFIPGCRSVFKLDTLYVDSNYGGKGIATKLTEKSIQLALLNHCDCFMAVATNIKSASIYTKLGLKCVREIPFDAFLENGQKILQDFGDENKSIRLMFLKLM</sequence>
<reference evidence="2" key="1">
    <citation type="submission" date="2022-11" db="UniProtKB">
        <authorList>
            <consortium name="WormBaseParasite"/>
        </authorList>
    </citation>
    <scope>IDENTIFICATION</scope>
</reference>
<accession>A0AC35GCF6</accession>
<organism evidence="1 2">
    <name type="scientific">Panagrolaimus sp. PS1159</name>
    <dbReference type="NCBI Taxonomy" id="55785"/>
    <lineage>
        <taxon>Eukaryota</taxon>
        <taxon>Metazoa</taxon>
        <taxon>Ecdysozoa</taxon>
        <taxon>Nematoda</taxon>
        <taxon>Chromadorea</taxon>
        <taxon>Rhabditida</taxon>
        <taxon>Tylenchina</taxon>
        <taxon>Panagrolaimomorpha</taxon>
        <taxon>Panagrolaimoidea</taxon>
        <taxon>Panagrolaimidae</taxon>
        <taxon>Panagrolaimus</taxon>
    </lineage>
</organism>
<dbReference type="Proteomes" id="UP000887580">
    <property type="component" value="Unplaced"/>
</dbReference>
<evidence type="ECO:0000313" key="2">
    <source>
        <dbReference type="WBParaSite" id="PS1159_v2.g3468.t1"/>
    </source>
</evidence>
<name>A0AC35GCF6_9BILA</name>
<proteinExistence type="predicted"/>
<dbReference type="WBParaSite" id="PS1159_v2.g3468.t1">
    <property type="protein sequence ID" value="PS1159_v2.g3468.t1"/>
    <property type="gene ID" value="PS1159_v2.g3468"/>
</dbReference>